<keyword evidence="4" id="KW-1185">Reference proteome</keyword>
<dbReference type="InterPro" id="IPR002885">
    <property type="entry name" value="PPR_rpt"/>
</dbReference>
<dbReference type="Gene3D" id="1.25.40.10">
    <property type="entry name" value="Tetratricopeptide repeat domain"/>
    <property type="match status" value="1"/>
</dbReference>
<evidence type="ECO:0008006" key="5">
    <source>
        <dbReference type="Google" id="ProtNLM"/>
    </source>
</evidence>
<dbReference type="Proteomes" id="UP000541444">
    <property type="component" value="Unassembled WGS sequence"/>
</dbReference>
<dbReference type="PANTHER" id="PTHR47926">
    <property type="entry name" value="PENTATRICOPEPTIDE REPEAT-CONTAINING PROTEIN"/>
    <property type="match status" value="1"/>
</dbReference>
<dbReference type="GO" id="GO:0009451">
    <property type="term" value="P:RNA modification"/>
    <property type="evidence" value="ECO:0007669"/>
    <property type="project" value="InterPro"/>
</dbReference>
<protein>
    <recommendedName>
        <fullName evidence="5">Pentatricopeptide repeat-containing protein</fullName>
    </recommendedName>
</protein>
<dbReference type="EMBL" id="JACGCM010001217">
    <property type="protein sequence ID" value="KAF6158807.1"/>
    <property type="molecule type" value="Genomic_DNA"/>
</dbReference>
<evidence type="ECO:0000256" key="2">
    <source>
        <dbReference type="PROSITE-ProRule" id="PRU00708"/>
    </source>
</evidence>
<comment type="caution">
    <text evidence="3">The sequence shown here is derived from an EMBL/GenBank/DDBJ whole genome shotgun (WGS) entry which is preliminary data.</text>
</comment>
<evidence type="ECO:0000313" key="3">
    <source>
        <dbReference type="EMBL" id="KAF6158807.1"/>
    </source>
</evidence>
<dbReference type="AlphaFoldDB" id="A0A7J7MVG6"/>
<dbReference type="Pfam" id="PF01535">
    <property type="entry name" value="PPR"/>
    <property type="match status" value="3"/>
</dbReference>
<sequence length="126" mass="13874">MPENDGVSWGAMISGFVEGVDVSAVEDLFRRAPVKTAVAWTAMVSGYMRFGKMELAESMFEAMPVRNTVTWNCMIAEYVENGRAEDGLKVFRRKLGLRVKHNASSFTSILLGCSNLSALALGKQVY</sequence>
<name>A0A7J7MVG6_9MAGN</name>
<keyword evidence="1" id="KW-0677">Repeat</keyword>
<dbReference type="OrthoDB" id="1937829at2759"/>
<evidence type="ECO:0000313" key="4">
    <source>
        <dbReference type="Proteomes" id="UP000541444"/>
    </source>
</evidence>
<gene>
    <name evidence="3" type="ORF">GIB67_012450</name>
</gene>
<dbReference type="InterPro" id="IPR011990">
    <property type="entry name" value="TPR-like_helical_dom_sf"/>
</dbReference>
<dbReference type="InterPro" id="IPR046960">
    <property type="entry name" value="PPR_At4g14850-like_plant"/>
</dbReference>
<dbReference type="GO" id="GO:0003723">
    <property type="term" value="F:RNA binding"/>
    <property type="evidence" value="ECO:0007669"/>
    <property type="project" value="InterPro"/>
</dbReference>
<evidence type="ECO:0000256" key="1">
    <source>
        <dbReference type="ARBA" id="ARBA00022737"/>
    </source>
</evidence>
<reference evidence="3 4" key="1">
    <citation type="journal article" date="2020" name="IScience">
        <title>Genome Sequencing of the Endangered Kingdonia uniflora (Circaeasteraceae, Ranunculales) Reveals Potential Mechanisms of Evolutionary Specialization.</title>
        <authorList>
            <person name="Sun Y."/>
            <person name="Deng T."/>
            <person name="Zhang A."/>
            <person name="Moore M.J."/>
            <person name="Landis J.B."/>
            <person name="Lin N."/>
            <person name="Zhang H."/>
            <person name="Zhang X."/>
            <person name="Huang J."/>
            <person name="Zhang X."/>
            <person name="Sun H."/>
            <person name="Wang H."/>
        </authorList>
    </citation>
    <scope>NUCLEOTIDE SEQUENCE [LARGE SCALE GENOMIC DNA]</scope>
    <source>
        <strain evidence="3">TB1705</strain>
        <tissue evidence="3">Leaf</tissue>
    </source>
</reference>
<dbReference type="PROSITE" id="PS51375">
    <property type="entry name" value="PPR"/>
    <property type="match status" value="1"/>
</dbReference>
<dbReference type="PANTHER" id="PTHR47926:SF410">
    <property type="entry name" value="(WILD MALAYSIAN BANANA) HYPOTHETICAL PROTEIN"/>
    <property type="match status" value="1"/>
</dbReference>
<proteinExistence type="predicted"/>
<accession>A0A7J7MVG6</accession>
<organism evidence="3 4">
    <name type="scientific">Kingdonia uniflora</name>
    <dbReference type="NCBI Taxonomy" id="39325"/>
    <lineage>
        <taxon>Eukaryota</taxon>
        <taxon>Viridiplantae</taxon>
        <taxon>Streptophyta</taxon>
        <taxon>Embryophyta</taxon>
        <taxon>Tracheophyta</taxon>
        <taxon>Spermatophyta</taxon>
        <taxon>Magnoliopsida</taxon>
        <taxon>Ranunculales</taxon>
        <taxon>Circaeasteraceae</taxon>
        <taxon>Kingdonia</taxon>
    </lineage>
</organism>
<dbReference type="NCBIfam" id="TIGR00756">
    <property type="entry name" value="PPR"/>
    <property type="match status" value="2"/>
</dbReference>
<feature type="repeat" description="PPR" evidence="2">
    <location>
        <begin position="36"/>
        <end position="70"/>
    </location>
</feature>